<reference evidence="1" key="2">
    <citation type="submission" date="2023-01" db="EMBL/GenBank/DDBJ databases">
        <authorList>
            <person name="Sun Q."/>
            <person name="Evtushenko L."/>
        </authorList>
    </citation>
    <scope>NUCLEOTIDE SEQUENCE</scope>
    <source>
        <strain evidence="1">VKM Ac-1069</strain>
    </source>
</reference>
<evidence type="ECO:0000313" key="1">
    <source>
        <dbReference type="EMBL" id="GLL15333.1"/>
    </source>
</evidence>
<dbReference type="AlphaFoldDB" id="A0A9W6P012"/>
<dbReference type="RefSeq" id="WP_037052248.1">
    <property type="nucleotide sequence ID" value="NZ_BAAAUZ010000040.1"/>
</dbReference>
<proteinExistence type="predicted"/>
<accession>A0A9W6P012</accession>
<organism evidence="1 2">
    <name type="scientific">Pseudonocardia halophobica</name>
    <dbReference type="NCBI Taxonomy" id="29401"/>
    <lineage>
        <taxon>Bacteria</taxon>
        <taxon>Bacillati</taxon>
        <taxon>Actinomycetota</taxon>
        <taxon>Actinomycetes</taxon>
        <taxon>Pseudonocardiales</taxon>
        <taxon>Pseudonocardiaceae</taxon>
        <taxon>Pseudonocardia</taxon>
    </lineage>
</organism>
<protein>
    <submittedName>
        <fullName evidence="1">Uncharacterized protein</fullName>
    </submittedName>
</protein>
<dbReference type="Proteomes" id="UP001143463">
    <property type="component" value="Unassembled WGS sequence"/>
</dbReference>
<reference evidence="1" key="1">
    <citation type="journal article" date="2014" name="Int. J. Syst. Evol. Microbiol.">
        <title>Complete genome sequence of Corynebacterium casei LMG S-19264T (=DSM 44701T), isolated from a smear-ripened cheese.</title>
        <authorList>
            <consortium name="US DOE Joint Genome Institute (JGI-PGF)"/>
            <person name="Walter F."/>
            <person name="Albersmeier A."/>
            <person name="Kalinowski J."/>
            <person name="Ruckert C."/>
        </authorList>
    </citation>
    <scope>NUCLEOTIDE SEQUENCE</scope>
    <source>
        <strain evidence="1">VKM Ac-1069</strain>
    </source>
</reference>
<name>A0A9W6P012_9PSEU</name>
<comment type="caution">
    <text evidence="1">The sequence shown here is derived from an EMBL/GenBank/DDBJ whole genome shotgun (WGS) entry which is preliminary data.</text>
</comment>
<keyword evidence="2" id="KW-1185">Reference proteome</keyword>
<dbReference type="EMBL" id="BSFQ01000045">
    <property type="protein sequence ID" value="GLL15333.1"/>
    <property type="molecule type" value="Genomic_DNA"/>
</dbReference>
<sequence>MHPYERRRHAALRADQEIIGRAAAWLRHDAVQAGYAGLTHPEYAFGLASLLDEIALRAAEDEHLRTHAVRICRTMLGDRMDMPTTRRTRRR</sequence>
<evidence type="ECO:0000313" key="2">
    <source>
        <dbReference type="Proteomes" id="UP001143463"/>
    </source>
</evidence>
<gene>
    <name evidence="1" type="ORF">GCM10017577_64830</name>
</gene>